<dbReference type="PROSITE" id="PS51257">
    <property type="entry name" value="PROKAR_LIPOPROTEIN"/>
    <property type="match status" value="1"/>
</dbReference>
<keyword evidence="5 10" id="KW-0813">Transport</keyword>
<comment type="subunit">
    <text evidence="4 10">The complex is composed of two ATP-binding proteins (PstB), two transmembrane proteins (PstC and PstA) and a solute-binding protein (PstS).</text>
</comment>
<evidence type="ECO:0000256" key="10">
    <source>
        <dbReference type="RuleBase" id="RU367119"/>
    </source>
</evidence>
<dbReference type="PANTHER" id="PTHR30570:SF1">
    <property type="entry name" value="PHOSPHATE-BINDING PROTEIN PSTS"/>
    <property type="match status" value="1"/>
</dbReference>
<evidence type="ECO:0000256" key="8">
    <source>
        <dbReference type="ARBA" id="ARBA00023139"/>
    </source>
</evidence>
<evidence type="ECO:0000313" key="13">
    <source>
        <dbReference type="EMBL" id="SHJ28870.1"/>
    </source>
</evidence>
<name>A0A1M6I386_9FIRM</name>
<evidence type="ECO:0000256" key="7">
    <source>
        <dbReference type="ARBA" id="ARBA00022729"/>
    </source>
</evidence>
<dbReference type="SUPFAM" id="SSF53850">
    <property type="entry name" value="Periplasmic binding protein-like II"/>
    <property type="match status" value="1"/>
</dbReference>
<feature type="chain" id="PRO_5027154506" description="Phosphate-binding protein" evidence="10">
    <location>
        <begin position="28"/>
        <end position="293"/>
    </location>
</feature>
<keyword evidence="7 10" id="KW-0732">Signal</keyword>
<keyword evidence="10" id="KW-1003">Cell membrane</keyword>
<comment type="function">
    <text evidence="1">Part of the ABC transporter complex PstSACB involved in phosphate import.</text>
</comment>
<evidence type="ECO:0000256" key="5">
    <source>
        <dbReference type="ARBA" id="ARBA00022448"/>
    </source>
</evidence>
<keyword evidence="9 10" id="KW-0449">Lipoprotein</keyword>
<feature type="domain" description="PBP" evidence="12">
    <location>
        <begin position="47"/>
        <end position="279"/>
    </location>
</feature>
<dbReference type="Proteomes" id="UP000184052">
    <property type="component" value="Unassembled WGS sequence"/>
</dbReference>
<evidence type="ECO:0000256" key="9">
    <source>
        <dbReference type="ARBA" id="ARBA00023288"/>
    </source>
</evidence>
<dbReference type="AlphaFoldDB" id="A0A1M6I386"/>
<dbReference type="RefSeq" id="WP_073049629.1">
    <property type="nucleotide sequence ID" value="NZ_FQZL01000015.1"/>
</dbReference>
<feature type="signal peptide" evidence="10">
    <location>
        <begin position="1"/>
        <end position="27"/>
    </location>
</feature>
<dbReference type="InterPro" id="IPR011862">
    <property type="entry name" value="Phos-bd"/>
</dbReference>
<dbReference type="STRING" id="1121476.SAMN02745751_02198"/>
<keyword evidence="8 10" id="KW-0564">Palmitate</keyword>
<dbReference type="GO" id="GO:0006817">
    <property type="term" value="P:phosphate ion transport"/>
    <property type="evidence" value="ECO:0007669"/>
    <property type="project" value="UniProtKB-UniRule"/>
</dbReference>
<dbReference type="PANTHER" id="PTHR30570">
    <property type="entry name" value="PERIPLASMIC PHOSPHATE BINDING COMPONENT OF PHOSPHATE ABC TRANSPORTER"/>
    <property type="match status" value="1"/>
</dbReference>
<evidence type="ECO:0000259" key="12">
    <source>
        <dbReference type="Pfam" id="PF12849"/>
    </source>
</evidence>
<comment type="subcellular location">
    <subcellularLocation>
        <location evidence="2 10">Cell membrane</location>
        <topology evidence="2 10">Lipid-anchor</topology>
    </subcellularLocation>
</comment>
<protein>
    <recommendedName>
        <fullName evidence="10">Phosphate-binding protein</fullName>
    </recommendedName>
</protein>
<organism evidence="13 14">
    <name type="scientific">Dethiosulfatibacter aminovorans DSM 17477</name>
    <dbReference type="NCBI Taxonomy" id="1121476"/>
    <lineage>
        <taxon>Bacteria</taxon>
        <taxon>Bacillati</taxon>
        <taxon>Bacillota</taxon>
        <taxon>Tissierellia</taxon>
        <taxon>Dethiosulfatibacter</taxon>
    </lineage>
</organism>
<dbReference type="NCBIfam" id="TIGR02136">
    <property type="entry name" value="ptsS_2"/>
    <property type="match status" value="1"/>
</dbReference>
<evidence type="ECO:0000256" key="2">
    <source>
        <dbReference type="ARBA" id="ARBA00004193"/>
    </source>
</evidence>
<dbReference type="Pfam" id="PF12849">
    <property type="entry name" value="PBP_like_2"/>
    <property type="match status" value="1"/>
</dbReference>
<evidence type="ECO:0000256" key="11">
    <source>
        <dbReference type="SAM" id="MobiDB-lite"/>
    </source>
</evidence>
<dbReference type="EMBL" id="FQZL01000015">
    <property type="protein sequence ID" value="SHJ28870.1"/>
    <property type="molecule type" value="Genomic_DNA"/>
</dbReference>
<keyword evidence="14" id="KW-1185">Reference proteome</keyword>
<feature type="region of interest" description="Disordered" evidence="11">
    <location>
        <begin position="29"/>
        <end position="51"/>
    </location>
</feature>
<evidence type="ECO:0000256" key="3">
    <source>
        <dbReference type="ARBA" id="ARBA00008725"/>
    </source>
</evidence>
<dbReference type="InterPro" id="IPR024370">
    <property type="entry name" value="PBP_domain"/>
</dbReference>
<dbReference type="GO" id="GO:0042301">
    <property type="term" value="F:phosphate ion binding"/>
    <property type="evidence" value="ECO:0007669"/>
    <property type="project" value="UniProtKB-UniRule"/>
</dbReference>
<gene>
    <name evidence="13" type="ORF">SAMN02745751_02198</name>
</gene>
<dbReference type="OrthoDB" id="9790048at2"/>
<evidence type="ECO:0000256" key="1">
    <source>
        <dbReference type="ARBA" id="ARBA00002841"/>
    </source>
</evidence>
<reference evidence="13 14" key="1">
    <citation type="submission" date="2016-11" db="EMBL/GenBank/DDBJ databases">
        <authorList>
            <person name="Jaros S."/>
            <person name="Januszkiewicz K."/>
            <person name="Wedrychowicz H."/>
        </authorList>
    </citation>
    <scope>NUCLEOTIDE SEQUENCE [LARGE SCALE GENOMIC DNA]</scope>
    <source>
        <strain evidence="13 14">DSM 17477</strain>
    </source>
</reference>
<keyword evidence="6 10" id="KW-0592">Phosphate transport</keyword>
<keyword evidence="10" id="KW-0472">Membrane</keyword>
<comment type="similarity">
    <text evidence="3 10">Belongs to the PstS family.</text>
</comment>
<evidence type="ECO:0000256" key="6">
    <source>
        <dbReference type="ARBA" id="ARBA00022592"/>
    </source>
</evidence>
<proteinExistence type="inferred from homology"/>
<dbReference type="Gene3D" id="3.40.190.10">
    <property type="entry name" value="Periplasmic binding protein-like II"/>
    <property type="match status" value="2"/>
</dbReference>
<comment type="function">
    <text evidence="10">Involved in the system for phosphate transport across the cytoplasmic membrane.</text>
</comment>
<accession>A0A1M6I386</accession>
<dbReference type="GO" id="GO:0005886">
    <property type="term" value="C:plasma membrane"/>
    <property type="evidence" value="ECO:0007669"/>
    <property type="project" value="UniProtKB-SubCell"/>
</dbReference>
<evidence type="ECO:0000256" key="4">
    <source>
        <dbReference type="ARBA" id="ARBA00011529"/>
    </source>
</evidence>
<sequence length="293" mass="30850">MKKFKKMLVLVLALVMAVSIVGCTQKAEEPAEAPAETEAASSEPDAPAELTGTVTISGSTSVEKVGVALAEEFMALNSGVEVTYQGIGSSGGVKNAKDGTTIIGTASRNLKTEEKEWGLTEIELAYDGIAVIAHPDNGVEGLTMDQVKAIYIGEITNWSQVGGADAEIVVVSREDGSGTRGAFEEIVDFEDALKEGALIAEGNGNVQTTVAGNPLAIGYVSFTYINETVKPLLVDGVAPTVENVVSKEYGVSRPFMMVWMEENMTEASQAFVDFAMSPEGQDIVEEKGAIKAK</sequence>
<dbReference type="InterPro" id="IPR050811">
    <property type="entry name" value="Phosphate_ABC_transporter"/>
</dbReference>
<evidence type="ECO:0000313" key="14">
    <source>
        <dbReference type="Proteomes" id="UP000184052"/>
    </source>
</evidence>
<feature type="compositionally biased region" description="Low complexity" evidence="11">
    <location>
        <begin position="32"/>
        <end position="51"/>
    </location>
</feature>
<dbReference type="CDD" id="cd13653">
    <property type="entry name" value="PBP2_phosphate_like_1"/>
    <property type="match status" value="1"/>
</dbReference>